<keyword evidence="1" id="KW-1133">Transmembrane helix</keyword>
<dbReference type="AlphaFoldDB" id="A0A0R3RH06"/>
<proteinExistence type="predicted"/>
<evidence type="ECO:0000313" key="2">
    <source>
        <dbReference type="Proteomes" id="UP000050640"/>
    </source>
</evidence>
<keyword evidence="1" id="KW-0472">Membrane</keyword>
<name>A0A0R3RH06_9BILA</name>
<sequence length="142" mass="16232">MFSFASNLVYMYDEATGSLMALTVYVFTYNWFMLHGNALTRARRTFLNIANVLDTYQIYNRKYGQFYESDPDTPGDAAETFKKAVTMSLGDIFKETTASTSDDRTKFEEAVKRHYAGVYQAVQRAEHELGTKSPIADELDTR</sequence>
<evidence type="ECO:0000313" key="3">
    <source>
        <dbReference type="WBParaSite" id="EEL_0000070801-mRNA-1"/>
    </source>
</evidence>
<dbReference type="Proteomes" id="UP000050640">
    <property type="component" value="Unplaced"/>
</dbReference>
<organism evidence="2 3">
    <name type="scientific">Elaeophora elaphi</name>
    <dbReference type="NCBI Taxonomy" id="1147741"/>
    <lineage>
        <taxon>Eukaryota</taxon>
        <taxon>Metazoa</taxon>
        <taxon>Ecdysozoa</taxon>
        <taxon>Nematoda</taxon>
        <taxon>Chromadorea</taxon>
        <taxon>Rhabditida</taxon>
        <taxon>Spirurina</taxon>
        <taxon>Spiruromorpha</taxon>
        <taxon>Filarioidea</taxon>
        <taxon>Onchocercidae</taxon>
        <taxon>Elaeophora</taxon>
    </lineage>
</organism>
<keyword evidence="1" id="KW-0812">Transmembrane</keyword>
<keyword evidence="2" id="KW-1185">Reference proteome</keyword>
<reference evidence="3" key="1">
    <citation type="submission" date="2017-02" db="UniProtKB">
        <authorList>
            <consortium name="WormBaseParasite"/>
        </authorList>
    </citation>
    <scope>IDENTIFICATION</scope>
</reference>
<accession>A0A0R3RH06</accession>
<dbReference type="WBParaSite" id="EEL_0000070801-mRNA-1">
    <property type="protein sequence ID" value="EEL_0000070801-mRNA-1"/>
    <property type="gene ID" value="EEL_0000070801"/>
</dbReference>
<feature type="transmembrane region" description="Helical" evidence="1">
    <location>
        <begin position="15"/>
        <end position="34"/>
    </location>
</feature>
<evidence type="ECO:0000256" key="1">
    <source>
        <dbReference type="SAM" id="Phobius"/>
    </source>
</evidence>
<protein>
    <submittedName>
        <fullName evidence="3">SLATT domain-containing protein</fullName>
    </submittedName>
</protein>